<reference evidence="1 2" key="1">
    <citation type="submission" date="2019-05" db="EMBL/GenBank/DDBJ databases">
        <title>Another draft genome of Portunus trituberculatus and its Hox gene families provides insights of decapod evolution.</title>
        <authorList>
            <person name="Jeong J.-H."/>
            <person name="Song I."/>
            <person name="Kim S."/>
            <person name="Choi T."/>
            <person name="Kim D."/>
            <person name="Ryu S."/>
            <person name="Kim W."/>
        </authorList>
    </citation>
    <scope>NUCLEOTIDE SEQUENCE [LARGE SCALE GENOMIC DNA]</scope>
    <source>
        <tissue evidence="1">Muscle</tissue>
    </source>
</reference>
<comment type="caution">
    <text evidence="1">The sequence shown here is derived from an EMBL/GenBank/DDBJ whole genome shotgun (WGS) entry which is preliminary data.</text>
</comment>
<dbReference type="AlphaFoldDB" id="A0A5B7CFW5"/>
<sequence length="150" mass="16399">MKISTEDINLLSGWVTSTPYPLPCQAHQGLALEKPAHRKLRKSLKSVHFHRFPHIAKPTQCHITHACRDGAGVGGGAELGVVRAAAGCERHKIKCLLSSLRTTSLTPASHGHSRLHTRFHTCLTRTPTYCAAPVASTPLDHDVRLIGKRH</sequence>
<organism evidence="1 2">
    <name type="scientific">Portunus trituberculatus</name>
    <name type="common">Swimming crab</name>
    <name type="synonym">Neptunus trituberculatus</name>
    <dbReference type="NCBI Taxonomy" id="210409"/>
    <lineage>
        <taxon>Eukaryota</taxon>
        <taxon>Metazoa</taxon>
        <taxon>Ecdysozoa</taxon>
        <taxon>Arthropoda</taxon>
        <taxon>Crustacea</taxon>
        <taxon>Multicrustacea</taxon>
        <taxon>Malacostraca</taxon>
        <taxon>Eumalacostraca</taxon>
        <taxon>Eucarida</taxon>
        <taxon>Decapoda</taxon>
        <taxon>Pleocyemata</taxon>
        <taxon>Brachyura</taxon>
        <taxon>Eubrachyura</taxon>
        <taxon>Portunoidea</taxon>
        <taxon>Portunidae</taxon>
        <taxon>Portuninae</taxon>
        <taxon>Portunus</taxon>
    </lineage>
</organism>
<accession>A0A5B7CFW5</accession>
<name>A0A5B7CFW5_PORTR</name>
<evidence type="ECO:0000313" key="2">
    <source>
        <dbReference type="Proteomes" id="UP000324222"/>
    </source>
</evidence>
<protein>
    <submittedName>
        <fullName evidence="1">Uncharacterized protein</fullName>
    </submittedName>
</protein>
<proteinExistence type="predicted"/>
<gene>
    <name evidence="1" type="ORF">E2C01_000909</name>
</gene>
<dbReference type="Proteomes" id="UP000324222">
    <property type="component" value="Unassembled WGS sequence"/>
</dbReference>
<dbReference type="EMBL" id="VSRR010000025">
    <property type="protein sequence ID" value="MPC08327.1"/>
    <property type="molecule type" value="Genomic_DNA"/>
</dbReference>
<evidence type="ECO:0000313" key="1">
    <source>
        <dbReference type="EMBL" id="MPC08327.1"/>
    </source>
</evidence>
<keyword evidence="2" id="KW-1185">Reference proteome</keyword>